<gene>
    <name evidence="2" type="ORF">DI598_17090</name>
</gene>
<dbReference type="Proteomes" id="UP000249645">
    <property type="component" value="Unassembled WGS sequence"/>
</dbReference>
<proteinExistence type="predicted"/>
<dbReference type="EMBL" id="QFOI01000442">
    <property type="protein sequence ID" value="PZP42296.1"/>
    <property type="molecule type" value="Genomic_DNA"/>
</dbReference>
<feature type="region of interest" description="Disordered" evidence="1">
    <location>
        <begin position="113"/>
        <end position="139"/>
    </location>
</feature>
<dbReference type="AlphaFoldDB" id="A0A2W5G9S9"/>
<accession>A0A2W5G9S9</accession>
<protein>
    <submittedName>
        <fullName evidence="2">Uncharacterized protein</fullName>
    </submittedName>
</protein>
<evidence type="ECO:0000313" key="3">
    <source>
        <dbReference type="Proteomes" id="UP000249645"/>
    </source>
</evidence>
<feature type="compositionally biased region" description="Basic and acidic residues" evidence="1">
    <location>
        <begin position="115"/>
        <end position="124"/>
    </location>
</feature>
<evidence type="ECO:0000256" key="1">
    <source>
        <dbReference type="SAM" id="MobiDB-lite"/>
    </source>
</evidence>
<comment type="caution">
    <text evidence="2">The sequence shown here is derived from an EMBL/GenBank/DDBJ whole genome shotgun (WGS) entry which is preliminary data.</text>
</comment>
<organism evidence="2 3">
    <name type="scientific">Pseudopedobacter saltans</name>
    <dbReference type="NCBI Taxonomy" id="151895"/>
    <lineage>
        <taxon>Bacteria</taxon>
        <taxon>Pseudomonadati</taxon>
        <taxon>Bacteroidota</taxon>
        <taxon>Sphingobacteriia</taxon>
        <taxon>Sphingobacteriales</taxon>
        <taxon>Sphingobacteriaceae</taxon>
        <taxon>Pseudopedobacter</taxon>
    </lineage>
</organism>
<sequence length="139" mass="16303">MVYLPFSRIPDVFDSVKADGVVVNHLDSISGKNKPFVQYTSNDKKVHFFDPSYLFLQYKEGEKVAVIYEESHPDKAAVDRIWGYWVSWKEILSCVVIYFLLFQLSLAMTKNPAPESEKEQEEYNNRPYKKRTKYNGNTF</sequence>
<reference evidence="2 3" key="1">
    <citation type="submission" date="2017-11" db="EMBL/GenBank/DDBJ databases">
        <title>Infants hospitalized years apart are colonized by the same room-sourced microbial strains.</title>
        <authorList>
            <person name="Brooks B."/>
            <person name="Olm M.R."/>
            <person name="Firek B.A."/>
            <person name="Baker R."/>
            <person name="Thomas B.C."/>
            <person name="Morowitz M.J."/>
            <person name="Banfield J.F."/>
        </authorList>
    </citation>
    <scope>NUCLEOTIDE SEQUENCE [LARGE SCALE GENOMIC DNA]</scope>
    <source>
        <strain evidence="2">S2_009_000_R2_76</strain>
    </source>
</reference>
<name>A0A2W5G9S9_9SPHI</name>
<evidence type="ECO:0000313" key="2">
    <source>
        <dbReference type="EMBL" id="PZP42296.1"/>
    </source>
</evidence>